<reference evidence="4" key="1">
    <citation type="submission" date="2020-04" db="EMBL/GenBank/DDBJ databases">
        <authorList>
            <person name="Zhang T."/>
        </authorList>
    </citation>
    <scope>NUCLEOTIDE SEQUENCE</scope>
    <source>
        <strain evidence="4">HKST-UBA10</strain>
    </source>
</reference>
<dbReference type="InterPro" id="IPR050698">
    <property type="entry name" value="MBL"/>
</dbReference>
<dbReference type="Pfam" id="PF00753">
    <property type="entry name" value="Lactamase_B"/>
    <property type="match status" value="1"/>
</dbReference>
<feature type="domain" description="Beta-Casp" evidence="3">
    <location>
        <begin position="260"/>
        <end position="383"/>
    </location>
</feature>
<dbReference type="InterPro" id="IPR011108">
    <property type="entry name" value="RMMBL"/>
</dbReference>
<evidence type="ECO:0000313" key="5">
    <source>
        <dbReference type="Proteomes" id="UP000782843"/>
    </source>
</evidence>
<dbReference type="Gene3D" id="3.40.50.10890">
    <property type="match status" value="1"/>
</dbReference>
<dbReference type="InterPro" id="IPR036866">
    <property type="entry name" value="RibonucZ/Hydroxyglut_hydro"/>
</dbReference>
<dbReference type="InterPro" id="IPR001279">
    <property type="entry name" value="Metallo-B-lactamas"/>
</dbReference>
<dbReference type="CDD" id="cd16295">
    <property type="entry name" value="TTHA0252-CPSF-like_MBL-fold"/>
    <property type="match status" value="1"/>
</dbReference>
<evidence type="ECO:0000313" key="4">
    <source>
        <dbReference type="EMBL" id="MCA9382450.1"/>
    </source>
</evidence>
<accession>A0A955L3U6</accession>
<dbReference type="Pfam" id="PF07521">
    <property type="entry name" value="RMMBL"/>
    <property type="match status" value="1"/>
</dbReference>
<protein>
    <submittedName>
        <fullName evidence="4">MBL fold metallo-hydrolase</fullName>
    </submittedName>
</protein>
<dbReference type="SMART" id="SM01027">
    <property type="entry name" value="Beta-Casp"/>
    <property type="match status" value="1"/>
</dbReference>
<dbReference type="GO" id="GO:0016787">
    <property type="term" value="F:hydrolase activity"/>
    <property type="evidence" value="ECO:0007669"/>
    <property type="project" value="UniProtKB-KW"/>
</dbReference>
<dbReference type="Pfam" id="PF10996">
    <property type="entry name" value="Beta-Casp"/>
    <property type="match status" value="1"/>
</dbReference>
<keyword evidence="1" id="KW-0378">Hydrolase</keyword>
<evidence type="ECO:0000259" key="2">
    <source>
        <dbReference type="SMART" id="SM00849"/>
    </source>
</evidence>
<name>A0A955L3U6_9BACT</name>
<dbReference type="GO" id="GO:0004521">
    <property type="term" value="F:RNA endonuclease activity"/>
    <property type="evidence" value="ECO:0007669"/>
    <property type="project" value="TreeGrafter"/>
</dbReference>
<dbReference type="EMBL" id="JAGQLG010000137">
    <property type="protein sequence ID" value="MCA9382450.1"/>
    <property type="molecule type" value="Genomic_DNA"/>
</dbReference>
<feature type="domain" description="Metallo-beta-lactamase" evidence="2">
    <location>
        <begin position="13"/>
        <end position="248"/>
    </location>
</feature>
<dbReference type="InterPro" id="IPR022712">
    <property type="entry name" value="Beta_Casp"/>
</dbReference>
<dbReference type="SUPFAM" id="SSF56281">
    <property type="entry name" value="Metallo-hydrolase/oxidoreductase"/>
    <property type="match status" value="1"/>
</dbReference>
<organism evidence="4 5">
    <name type="scientific">Candidatus Dojkabacteria bacterium</name>
    <dbReference type="NCBI Taxonomy" id="2099670"/>
    <lineage>
        <taxon>Bacteria</taxon>
        <taxon>Candidatus Dojkabacteria</taxon>
    </lineage>
</organism>
<evidence type="ECO:0000256" key="1">
    <source>
        <dbReference type="ARBA" id="ARBA00022801"/>
    </source>
</evidence>
<sequence length="470" mass="53679">MKIKFLGAAGTVTGSSYLVEYKDKKFIVDCGMFQGDDELEERNKMKFDFNPSEIDFVFLTHAHLDHAGLLPKLVRNGFRGLIFATYPTKDLSEIMLLDSAKVQYENLRKQFGKNRKSFEKSFKKNKDQYISEKQLIYTTQDSIKTLARFRGVSYDKEYTIGDDVRYVYREAGHILGSALIELYLGDEKVVFSGDLGHKNKFLTNNTYYPTEADYVLVESTYGNRLHQDIKESEKQFFDIIDETINAGGNVVIPSFAVERTQELLYLTQRKKINEGFDYPVYMDSPMALKATDVFSNYINYFNPNIQEFNKTSGGLFEFENLNLISDYRDSISLKRRKGAIIIAGSGMCTGGRILYHLKNNLSDPKTTILFVGYQADGTLGRKILDGDPEVEIDSTVCKVRSNIKYITGFSAHADQSDLVSWINAFDKTRLKNLFLVHGELDQQLGLKAEIAKRSDIKVTIPSWKEEFIID</sequence>
<dbReference type="PANTHER" id="PTHR11203">
    <property type="entry name" value="CLEAVAGE AND POLYADENYLATION SPECIFICITY FACTOR FAMILY MEMBER"/>
    <property type="match status" value="1"/>
</dbReference>
<gene>
    <name evidence="4" type="ORF">KC660_03530</name>
</gene>
<comment type="caution">
    <text evidence="4">The sequence shown here is derived from an EMBL/GenBank/DDBJ whole genome shotgun (WGS) entry which is preliminary data.</text>
</comment>
<dbReference type="Gene3D" id="3.60.15.10">
    <property type="entry name" value="Ribonuclease Z/Hydroxyacylglutathione hydrolase-like"/>
    <property type="match status" value="1"/>
</dbReference>
<dbReference type="PANTHER" id="PTHR11203:SF37">
    <property type="entry name" value="INTEGRATOR COMPLEX SUBUNIT 11"/>
    <property type="match status" value="1"/>
</dbReference>
<dbReference type="Proteomes" id="UP000782843">
    <property type="component" value="Unassembled WGS sequence"/>
</dbReference>
<reference evidence="4" key="2">
    <citation type="journal article" date="2021" name="Microbiome">
        <title>Successional dynamics and alternative stable states in a saline activated sludge microbial community over 9 years.</title>
        <authorList>
            <person name="Wang Y."/>
            <person name="Ye J."/>
            <person name="Ju F."/>
            <person name="Liu L."/>
            <person name="Boyd J.A."/>
            <person name="Deng Y."/>
            <person name="Parks D.H."/>
            <person name="Jiang X."/>
            <person name="Yin X."/>
            <person name="Woodcroft B.J."/>
            <person name="Tyson G.W."/>
            <person name="Hugenholtz P."/>
            <person name="Polz M.F."/>
            <person name="Zhang T."/>
        </authorList>
    </citation>
    <scope>NUCLEOTIDE SEQUENCE</scope>
    <source>
        <strain evidence="4">HKST-UBA10</strain>
    </source>
</reference>
<dbReference type="SMART" id="SM00849">
    <property type="entry name" value="Lactamase_B"/>
    <property type="match status" value="1"/>
</dbReference>
<evidence type="ECO:0000259" key="3">
    <source>
        <dbReference type="SMART" id="SM01027"/>
    </source>
</evidence>
<dbReference type="AlphaFoldDB" id="A0A955L3U6"/>
<proteinExistence type="predicted"/>